<keyword evidence="3" id="KW-1185">Reference proteome</keyword>
<evidence type="ECO:0000256" key="1">
    <source>
        <dbReference type="SAM" id="Coils"/>
    </source>
</evidence>
<keyword evidence="1" id="KW-0175">Coiled coil</keyword>
<evidence type="ECO:0000313" key="3">
    <source>
        <dbReference type="Proteomes" id="UP000325440"/>
    </source>
</evidence>
<dbReference type="OrthoDB" id="6608655at2759"/>
<name>A0A5E4MZU9_9HEMI</name>
<proteinExistence type="predicted"/>
<accession>A0A5E4MZU9</accession>
<dbReference type="EMBL" id="CABPRJ010001458">
    <property type="protein sequence ID" value="VVC37898.1"/>
    <property type="molecule type" value="Genomic_DNA"/>
</dbReference>
<feature type="coiled-coil region" evidence="1">
    <location>
        <begin position="125"/>
        <end position="152"/>
    </location>
</feature>
<dbReference type="AlphaFoldDB" id="A0A5E4MZU9"/>
<gene>
    <name evidence="2" type="ORF">CINCED_3A015596</name>
</gene>
<organism evidence="2 3">
    <name type="scientific">Cinara cedri</name>
    <dbReference type="NCBI Taxonomy" id="506608"/>
    <lineage>
        <taxon>Eukaryota</taxon>
        <taxon>Metazoa</taxon>
        <taxon>Ecdysozoa</taxon>
        <taxon>Arthropoda</taxon>
        <taxon>Hexapoda</taxon>
        <taxon>Insecta</taxon>
        <taxon>Pterygota</taxon>
        <taxon>Neoptera</taxon>
        <taxon>Paraneoptera</taxon>
        <taxon>Hemiptera</taxon>
        <taxon>Sternorrhyncha</taxon>
        <taxon>Aphidomorpha</taxon>
        <taxon>Aphidoidea</taxon>
        <taxon>Aphididae</taxon>
        <taxon>Lachninae</taxon>
        <taxon>Cinara</taxon>
    </lineage>
</organism>
<reference evidence="2 3" key="1">
    <citation type="submission" date="2019-08" db="EMBL/GenBank/DDBJ databases">
        <authorList>
            <person name="Alioto T."/>
            <person name="Alioto T."/>
            <person name="Gomez Garrido J."/>
        </authorList>
    </citation>
    <scope>NUCLEOTIDE SEQUENCE [LARGE SCALE GENOMIC DNA]</scope>
</reference>
<evidence type="ECO:0000313" key="2">
    <source>
        <dbReference type="EMBL" id="VVC37898.1"/>
    </source>
</evidence>
<protein>
    <submittedName>
        <fullName evidence="2">Uncharacterized protein</fullName>
    </submittedName>
</protein>
<sequence>MAKSSAKGKKKIVDQPIKTIDAVIPVSTPTGSVHFDEFLNVCRQPKLPYIPIEPVKPSKKDKIKEGKTPKIQIVDEPDIPEKSSLPTLFPLIKALLLPADDDIIEETPLISEFAVGKTNPSIFNNKKSMQAINEIEQQANSAVDKINIVQDQIKIIMQKPKLNERETVELEEQQTLLLKLLNDFENCLEKIRDIYYTEQQENANNDDNDNWFDADDENFDLGKQHFKCNNIEKFDTNKCNIIDKFDTITTKSQKTNNQEGYKWYESADLTYLLSPNTSFDKGVSQSVSSGLIRILDELKDKNNSTQNNAKLNEVFRRLRAKFAILLPPPRSDNTKENLIWLDQQLYKDHRAMLDATKNLKLFMCGNQFELKYNIINALIISMKDAIMSTSPFYYATKDLKTEFVAEQGVLVQELDEFKRKMKDTFLKAGLSDYWKINPESIRLGDKPCFEVTIRKRNSETTNIDPTLNGQTLLSFIHRNPFITKNENCKGIIKRVNSMDSELEVVNTHYD</sequence>
<dbReference type="Proteomes" id="UP000325440">
    <property type="component" value="Unassembled WGS sequence"/>
</dbReference>